<organism evidence="1 2">
    <name type="scientific">Candidatus Desulfosporosinus infrequens</name>
    <dbReference type="NCBI Taxonomy" id="2043169"/>
    <lineage>
        <taxon>Bacteria</taxon>
        <taxon>Bacillati</taxon>
        <taxon>Bacillota</taxon>
        <taxon>Clostridia</taxon>
        <taxon>Eubacteriales</taxon>
        <taxon>Desulfitobacteriaceae</taxon>
        <taxon>Desulfosporosinus</taxon>
    </lineage>
</organism>
<dbReference type="InterPro" id="IPR036457">
    <property type="entry name" value="PPM-type-like_dom_sf"/>
</dbReference>
<dbReference type="Proteomes" id="UP000238916">
    <property type="component" value="Unassembled WGS sequence"/>
</dbReference>
<dbReference type="Gene3D" id="3.60.40.10">
    <property type="entry name" value="PPM-type phosphatase domain"/>
    <property type="match status" value="1"/>
</dbReference>
<accession>A0A2U3KI98</accession>
<name>A0A2U3KI98_9FIRM</name>
<proteinExistence type="predicted"/>
<reference evidence="2" key="1">
    <citation type="submission" date="2018-02" db="EMBL/GenBank/DDBJ databases">
        <authorList>
            <person name="Hausmann B."/>
        </authorList>
    </citation>
    <scope>NUCLEOTIDE SEQUENCE [LARGE SCALE GENOMIC DNA]</scope>
    <source>
        <strain evidence="2">Peat soil MAG SbF1</strain>
    </source>
</reference>
<sequence>MYLLENDTLDNIQKKLIQEVNQRGGCDNMTILTVKVMEGDQN</sequence>
<gene>
    <name evidence="1" type="ORF">SBF1_2060001</name>
</gene>
<dbReference type="SUPFAM" id="SSF81606">
    <property type="entry name" value="PP2C-like"/>
    <property type="match status" value="1"/>
</dbReference>
<evidence type="ECO:0000313" key="1">
    <source>
        <dbReference type="EMBL" id="SPF39353.1"/>
    </source>
</evidence>
<dbReference type="EMBL" id="OMOF01000120">
    <property type="protein sequence ID" value="SPF39353.1"/>
    <property type="molecule type" value="Genomic_DNA"/>
</dbReference>
<protein>
    <submittedName>
        <fullName evidence="1">Uncharacterized protein</fullName>
    </submittedName>
</protein>
<evidence type="ECO:0000313" key="2">
    <source>
        <dbReference type="Proteomes" id="UP000238916"/>
    </source>
</evidence>
<dbReference type="AlphaFoldDB" id="A0A2U3KI98"/>